<evidence type="ECO:0000313" key="3">
    <source>
        <dbReference type="Proteomes" id="UP001461163"/>
    </source>
</evidence>
<dbReference type="EMBL" id="JBBMQS010000004">
    <property type="protein sequence ID" value="MEM5497472.1"/>
    <property type="molecule type" value="Genomic_DNA"/>
</dbReference>
<name>A0ABU9SUD7_9ALTE</name>
<dbReference type="NCBIfam" id="NF002486">
    <property type="entry name" value="PRK01752.1"/>
    <property type="match status" value="1"/>
</dbReference>
<dbReference type="Pfam" id="PF02810">
    <property type="entry name" value="SEC-C"/>
    <property type="match status" value="1"/>
</dbReference>
<reference evidence="2 3" key="1">
    <citation type="submission" date="2024-03" db="EMBL/GenBank/DDBJ databases">
        <title>Community enrichment and isolation of bacterial strains for fucoidan degradation.</title>
        <authorList>
            <person name="Sichert A."/>
        </authorList>
    </citation>
    <scope>NUCLEOTIDE SEQUENCE [LARGE SCALE GENOMIC DNA]</scope>
    <source>
        <strain evidence="2 3">AS12</strain>
    </source>
</reference>
<gene>
    <name evidence="2" type="ORF">WNY77_08720</name>
</gene>
<sequence>MNLHLCFCHSGLRFEQCCEPYLQGLSYPDTPEQLMRSRYSAYVTSNYQYVLDTYTVNQRESLTLEDLQQGGNETQWLRLDVLSTLTRKDDLSGQVEFVAYYQVNDAKYKLHERSTFYRENNLWRYDSGTLFEDGGLYKPQRNDLCLCGSGKKYKKCCL</sequence>
<feature type="domain" description="YchJ-like middle NTF2-like" evidence="1">
    <location>
        <begin position="30"/>
        <end position="128"/>
    </location>
</feature>
<proteinExistence type="predicted"/>
<dbReference type="Pfam" id="PF17775">
    <property type="entry name" value="YchJ_M-like"/>
    <property type="match status" value="1"/>
</dbReference>
<evidence type="ECO:0000259" key="1">
    <source>
        <dbReference type="Pfam" id="PF17775"/>
    </source>
</evidence>
<dbReference type="Gene3D" id="3.10.450.50">
    <property type="match status" value="1"/>
</dbReference>
<evidence type="ECO:0000313" key="2">
    <source>
        <dbReference type="EMBL" id="MEM5497472.1"/>
    </source>
</evidence>
<protein>
    <submittedName>
        <fullName evidence="2">YchJ family protein</fullName>
    </submittedName>
</protein>
<comment type="caution">
    <text evidence="2">The sequence shown here is derived from an EMBL/GenBank/DDBJ whole genome shotgun (WGS) entry which is preliminary data.</text>
</comment>
<dbReference type="PANTHER" id="PTHR33747:SF1">
    <property type="entry name" value="ADENYLATE CYCLASE-ASSOCIATED CAP C-TERMINAL DOMAIN-CONTAINING PROTEIN"/>
    <property type="match status" value="1"/>
</dbReference>
<keyword evidence="3" id="KW-1185">Reference proteome</keyword>
<dbReference type="SUPFAM" id="SSF54427">
    <property type="entry name" value="NTF2-like"/>
    <property type="match status" value="1"/>
</dbReference>
<organism evidence="2 3">
    <name type="scientific">Paraglaciecola mesophila</name>
    <dbReference type="NCBI Taxonomy" id="197222"/>
    <lineage>
        <taxon>Bacteria</taxon>
        <taxon>Pseudomonadati</taxon>
        <taxon>Pseudomonadota</taxon>
        <taxon>Gammaproteobacteria</taxon>
        <taxon>Alteromonadales</taxon>
        <taxon>Alteromonadaceae</taxon>
        <taxon>Paraglaciecola</taxon>
    </lineage>
</organism>
<dbReference type="RefSeq" id="WP_342881474.1">
    <property type="nucleotide sequence ID" value="NZ_JBBMQS010000004.1"/>
</dbReference>
<dbReference type="InterPro" id="IPR004027">
    <property type="entry name" value="SEC_C_motif"/>
</dbReference>
<dbReference type="SUPFAM" id="SSF103642">
    <property type="entry name" value="Sec-C motif"/>
    <property type="match status" value="1"/>
</dbReference>
<accession>A0ABU9SUD7</accession>
<dbReference type="InterPro" id="IPR048469">
    <property type="entry name" value="YchJ-like_M"/>
</dbReference>
<dbReference type="PANTHER" id="PTHR33747">
    <property type="entry name" value="UPF0225 PROTEIN SCO1677"/>
    <property type="match status" value="1"/>
</dbReference>
<dbReference type="InterPro" id="IPR032710">
    <property type="entry name" value="NTF2-like_dom_sf"/>
</dbReference>
<dbReference type="Proteomes" id="UP001461163">
    <property type="component" value="Unassembled WGS sequence"/>
</dbReference>